<dbReference type="OrthoDB" id="973965at2"/>
<evidence type="ECO:0008006" key="4">
    <source>
        <dbReference type="Google" id="ProtNLM"/>
    </source>
</evidence>
<evidence type="ECO:0000313" key="2">
    <source>
        <dbReference type="EMBL" id="RBA28634.1"/>
    </source>
</evidence>
<dbReference type="AlphaFoldDB" id="A0A365P2S2"/>
<dbReference type="PROSITE" id="PS51257">
    <property type="entry name" value="PROKAR_LIPOPROTEIN"/>
    <property type="match status" value="1"/>
</dbReference>
<sequence length="583" mass="64227">MKKGNFLFVLALFLIMISCDSSDDSKANNNNPNSNFIENLGVEVHRDFMGQIVDVNNNPLQHVTIQIYNKSVQTDENGFFIIKDARVFENLAYVKATKIGYIEGSRSLVPTNKMNQIRIMMIPINPIATIQAGQLSEVSLPNQTKVIFDGYFEDELGNSYTGSVNVSLFHLEASNENLMDIMPGMLFAEATDGSAKILETFGMLYVELRGESGQKLQIASGHTAQISMKIDNMHLGNAAASIPLWHFDSEQGYWKQEGEATRQGDFYVASVSHFSWWNCDQFGDATILHLTINDNIGNPLSYSQVSILREDIGVFSMSQLSDVNGKVSGFVPANENLKAVITDQCENQVFLSIGNLQANSINAIELTYVANGNANSVMVQGNLNKCDGSVVSNGYVKLSYGNSHKRFVETDINGNFSINSMYCFPDLSFTLQGYNYDNLQTTGLISYMYLPSNTIVQVGNLQACNAISEFISYQIDNEPTVYILSDITAEITSNGLSIYSLNTTIHNGILLWCGSNTTGVQSSFMIEGIDLGLIDQSATNVVFTINSISNIGEFIDVSFSGNYIDNNNQNRTIVGVAHVVRDN</sequence>
<dbReference type="Proteomes" id="UP000253319">
    <property type="component" value="Unassembled WGS sequence"/>
</dbReference>
<keyword evidence="3" id="KW-1185">Reference proteome</keyword>
<dbReference type="SUPFAM" id="SSF49464">
    <property type="entry name" value="Carboxypeptidase regulatory domain-like"/>
    <property type="match status" value="1"/>
</dbReference>
<protein>
    <recommendedName>
        <fullName evidence="4">Carboxypeptidase regulatory-like domain-containing protein</fullName>
    </recommendedName>
</protein>
<feature type="signal peptide" evidence="1">
    <location>
        <begin position="1"/>
        <end position="21"/>
    </location>
</feature>
<reference evidence="2 3" key="1">
    <citation type="submission" date="2018-06" db="EMBL/GenBank/DDBJ databases">
        <title>Flavobacterium tibetense sp. nov., isolated from a wetland YonghuCo on Tibetan Plateau.</title>
        <authorList>
            <person name="Xing P."/>
            <person name="Phurbu D."/>
            <person name="Lu H."/>
        </authorList>
    </citation>
    <scope>NUCLEOTIDE SEQUENCE [LARGE SCALE GENOMIC DNA]</scope>
    <source>
        <strain evidence="2 3">YH5</strain>
    </source>
</reference>
<dbReference type="EMBL" id="QLST01000006">
    <property type="protein sequence ID" value="RBA28634.1"/>
    <property type="molecule type" value="Genomic_DNA"/>
</dbReference>
<comment type="caution">
    <text evidence="2">The sequence shown here is derived from an EMBL/GenBank/DDBJ whole genome shotgun (WGS) entry which is preliminary data.</text>
</comment>
<name>A0A365P2S2_9FLAO</name>
<proteinExistence type="predicted"/>
<keyword evidence="1" id="KW-0732">Signal</keyword>
<accession>A0A365P2S2</accession>
<dbReference type="InterPro" id="IPR008969">
    <property type="entry name" value="CarboxyPept-like_regulatory"/>
</dbReference>
<organism evidence="2 3">
    <name type="scientific">Flavobacterium tibetense</name>
    <dbReference type="NCBI Taxonomy" id="2233533"/>
    <lineage>
        <taxon>Bacteria</taxon>
        <taxon>Pseudomonadati</taxon>
        <taxon>Bacteroidota</taxon>
        <taxon>Flavobacteriia</taxon>
        <taxon>Flavobacteriales</taxon>
        <taxon>Flavobacteriaceae</taxon>
        <taxon>Flavobacterium</taxon>
    </lineage>
</organism>
<feature type="chain" id="PRO_5016836045" description="Carboxypeptidase regulatory-like domain-containing protein" evidence="1">
    <location>
        <begin position="22"/>
        <end position="583"/>
    </location>
</feature>
<dbReference type="RefSeq" id="WP_113988815.1">
    <property type="nucleotide sequence ID" value="NZ_QLST01000006.1"/>
</dbReference>
<gene>
    <name evidence="2" type="ORF">DPN68_06365</name>
</gene>
<evidence type="ECO:0000313" key="3">
    <source>
        <dbReference type="Proteomes" id="UP000253319"/>
    </source>
</evidence>
<evidence type="ECO:0000256" key="1">
    <source>
        <dbReference type="SAM" id="SignalP"/>
    </source>
</evidence>